<keyword evidence="13" id="KW-1185">Reference proteome</keyword>
<sequence length="636" mass="73173">MCGIAGFVDFNNNSNEQTLASMAQCVSHRGPDGQGIFFRQAASAQVGLGHRRLSIIDLSTSANQPMSYQDLHVVFNGEIYNYNEIREDLILKGHQFQTHSDTEVILHAWKEWGETSIHHWRGMFAIVLFDETAQEIICIRDRAGVKPFNYAWQNGAFIFGSELKSIMSYPRFEKMIDQDALGSFMQYGYVSHPHTILKDTYKLSPGHLLRIDLKTREIKIKQYWNVYDYYNKPKLKIDLPEAILETEKILTESFQYRMVADVPVGVFLSGGYDSSCVTALLQKNNTEKIKTFTIGSTDSKLNEAPFAKQIAEFLGTDHTEYYCTPQEALDIIPELPYFFDEPFADSSAIPTILVSRLAKKQVTVALSADGGDEIFAGYNRYDYISRYSKKISSIPGPFRKLAVLAMDTIPAEHVPFLNQKANFQSRYAKLRNLLADPSPLELLNNLSQVFTRNEVNQLLKEKFSDLKTAHLSRELEGGYEDAMAFMMAIDYQTYLVDDILQKVDRAAMSVSLEGREPFLDQKIIEWAAQLPGDFKYRNGDKKFILKQIVHKHIPKEIMERPKMGFGIPLAEWLTNELKGLVLDYLSPEKISAHSLFNEEAVRRIVDEFYKGRREHHLKIWHLLMFQMWYEKWMKSL</sequence>
<dbReference type="Gene3D" id="3.60.20.10">
    <property type="entry name" value="Glutamine Phosphoribosylpyrophosphate, subunit 1, domain 1"/>
    <property type="match status" value="1"/>
</dbReference>
<name>A0A0H4VGR4_9BACT</name>
<dbReference type="GO" id="GO:0005829">
    <property type="term" value="C:cytosol"/>
    <property type="evidence" value="ECO:0007669"/>
    <property type="project" value="TreeGrafter"/>
</dbReference>
<dbReference type="Pfam" id="PF13537">
    <property type="entry name" value="GATase_7"/>
    <property type="match status" value="1"/>
</dbReference>
<organism evidence="12 13">
    <name type="scientific">Rufibacter radiotolerans</name>
    <dbReference type="NCBI Taxonomy" id="1379910"/>
    <lineage>
        <taxon>Bacteria</taxon>
        <taxon>Pseudomonadati</taxon>
        <taxon>Bacteroidota</taxon>
        <taxon>Cytophagia</taxon>
        <taxon>Cytophagales</taxon>
        <taxon>Hymenobacteraceae</taxon>
        <taxon>Rufibacter</taxon>
    </lineage>
</organism>
<dbReference type="SUPFAM" id="SSF56235">
    <property type="entry name" value="N-terminal nucleophile aminohydrolases (Ntn hydrolases)"/>
    <property type="match status" value="1"/>
</dbReference>
<keyword evidence="5 9" id="KW-0067">ATP-binding</keyword>
<reference evidence="12 13" key="1">
    <citation type="submission" date="2015-01" db="EMBL/GenBank/DDBJ databases">
        <title>Rufibacter sp./DG31D/ whole genome sequencing.</title>
        <authorList>
            <person name="Kim M.K."/>
            <person name="Srinivasan S."/>
            <person name="Lee J.-J."/>
        </authorList>
    </citation>
    <scope>NUCLEOTIDE SEQUENCE [LARGE SCALE GENOMIC DNA]</scope>
    <source>
        <strain evidence="12 13">DG31D</strain>
    </source>
</reference>
<comment type="catalytic activity">
    <reaction evidence="7">
        <text>L-aspartate + L-glutamine + ATP + H2O = L-asparagine + L-glutamate + AMP + diphosphate + H(+)</text>
        <dbReference type="Rhea" id="RHEA:12228"/>
        <dbReference type="ChEBI" id="CHEBI:15377"/>
        <dbReference type="ChEBI" id="CHEBI:15378"/>
        <dbReference type="ChEBI" id="CHEBI:29985"/>
        <dbReference type="ChEBI" id="CHEBI:29991"/>
        <dbReference type="ChEBI" id="CHEBI:30616"/>
        <dbReference type="ChEBI" id="CHEBI:33019"/>
        <dbReference type="ChEBI" id="CHEBI:58048"/>
        <dbReference type="ChEBI" id="CHEBI:58359"/>
        <dbReference type="ChEBI" id="CHEBI:456215"/>
        <dbReference type="EC" id="6.3.5.4"/>
    </reaction>
</comment>
<dbReference type="InterPro" id="IPR051786">
    <property type="entry name" value="ASN_synthetase/amidase"/>
</dbReference>
<feature type="site" description="Important for beta-aspartyl-AMP intermediate formation" evidence="10">
    <location>
        <position position="369"/>
    </location>
</feature>
<dbReference type="EC" id="6.3.5.4" evidence="3"/>
<dbReference type="SUPFAM" id="SSF52402">
    <property type="entry name" value="Adenine nucleotide alpha hydrolases-like"/>
    <property type="match status" value="1"/>
</dbReference>
<dbReference type="EMBL" id="CP010777">
    <property type="protein sequence ID" value="AKQ44800.1"/>
    <property type="molecule type" value="Genomic_DNA"/>
</dbReference>
<dbReference type="NCBIfam" id="TIGR01536">
    <property type="entry name" value="asn_synth_AEB"/>
    <property type="match status" value="1"/>
</dbReference>
<evidence type="ECO:0000256" key="2">
    <source>
        <dbReference type="ARBA" id="ARBA00005752"/>
    </source>
</evidence>
<feature type="domain" description="Glutamine amidotransferase type-2" evidence="11">
    <location>
        <begin position="2"/>
        <end position="214"/>
    </location>
</feature>
<evidence type="ECO:0000256" key="5">
    <source>
        <dbReference type="ARBA" id="ARBA00022840"/>
    </source>
</evidence>
<dbReference type="InterPro" id="IPR006426">
    <property type="entry name" value="Asn_synth_AEB"/>
</dbReference>
<evidence type="ECO:0000256" key="3">
    <source>
        <dbReference type="ARBA" id="ARBA00012737"/>
    </source>
</evidence>
<accession>A0A0H4VGR4</accession>
<keyword evidence="8" id="KW-0028">Amino-acid biosynthesis</keyword>
<dbReference type="InterPro" id="IPR033738">
    <property type="entry name" value="AsnB_N"/>
</dbReference>
<evidence type="ECO:0000256" key="1">
    <source>
        <dbReference type="ARBA" id="ARBA00005187"/>
    </source>
</evidence>
<dbReference type="PANTHER" id="PTHR43284">
    <property type="entry name" value="ASPARAGINE SYNTHETASE (GLUTAMINE-HYDROLYZING)"/>
    <property type="match status" value="1"/>
</dbReference>
<evidence type="ECO:0000256" key="7">
    <source>
        <dbReference type="ARBA" id="ARBA00048741"/>
    </source>
</evidence>
<evidence type="ECO:0000313" key="13">
    <source>
        <dbReference type="Proteomes" id="UP000036458"/>
    </source>
</evidence>
<dbReference type="InterPro" id="IPR001962">
    <property type="entry name" value="Asn_synthase"/>
</dbReference>
<feature type="active site" description="For GATase activity" evidence="8">
    <location>
        <position position="2"/>
    </location>
</feature>
<comment type="similarity">
    <text evidence="2">Belongs to the asparagine synthetase family.</text>
</comment>
<dbReference type="RefSeq" id="WP_048919597.1">
    <property type="nucleotide sequence ID" value="NZ_CP010777.1"/>
</dbReference>
<protein>
    <recommendedName>
        <fullName evidence="3">asparagine synthase (glutamine-hydrolyzing)</fullName>
        <ecNumber evidence="3">6.3.5.4</ecNumber>
    </recommendedName>
</protein>
<evidence type="ECO:0000256" key="6">
    <source>
        <dbReference type="ARBA" id="ARBA00022962"/>
    </source>
</evidence>
<proteinExistence type="inferred from homology"/>
<dbReference type="GO" id="GO:0006529">
    <property type="term" value="P:asparagine biosynthetic process"/>
    <property type="evidence" value="ECO:0007669"/>
    <property type="project" value="UniProtKB-KW"/>
</dbReference>
<keyword evidence="8" id="KW-0061">Asparagine biosynthesis</keyword>
<evidence type="ECO:0000256" key="9">
    <source>
        <dbReference type="PIRSR" id="PIRSR001589-2"/>
    </source>
</evidence>
<dbReference type="InterPro" id="IPR029055">
    <property type="entry name" value="Ntn_hydrolases_N"/>
</dbReference>
<evidence type="ECO:0000256" key="10">
    <source>
        <dbReference type="PIRSR" id="PIRSR001589-3"/>
    </source>
</evidence>
<dbReference type="STRING" id="1379910.TH63_02815"/>
<evidence type="ECO:0000313" key="12">
    <source>
        <dbReference type="EMBL" id="AKQ44800.1"/>
    </source>
</evidence>
<dbReference type="AlphaFoldDB" id="A0A0H4VGR4"/>
<keyword evidence="4 9" id="KW-0547">Nucleotide-binding</keyword>
<gene>
    <name evidence="12" type="ORF">TH63_02815</name>
</gene>
<feature type="binding site" evidence="9">
    <location>
        <position position="294"/>
    </location>
    <ligand>
        <name>ATP</name>
        <dbReference type="ChEBI" id="CHEBI:30616"/>
    </ligand>
</feature>
<dbReference type="CDD" id="cd00712">
    <property type="entry name" value="AsnB"/>
    <property type="match status" value="1"/>
</dbReference>
<dbReference type="PATRIC" id="fig|1379910.4.peg.605"/>
<dbReference type="Proteomes" id="UP000036458">
    <property type="component" value="Chromosome"/>
</dbReference>
<dbReference type="Gene3D" id="3.40.50.620">
    <property type="entry name" value="HUPs"/>
    <property type="match status" value="1"/>
</dbReference>
<dbReference type="InterPro" id="IPR017932">
    <property type="entry name" value="GATase_2_dom"/>
</dbReference>
<keyword evidence="6 8" id="KW-0315">Glutamine amidotransferase</keyword>
<evidence type="ECO:0000256" key="4">
    <source>
        <dbReference type="ARBA" id="ARBA00022741"/>
    </source>
</evidence>
<dbReference type="GO" id="GO:0004066">
    <property type="term" value="F:asparagine synthase (glutamine-hydrolyzing) activity"/>
    <property type="evidence" value="ECO:0007669"/>
    <property type="project" value="UniProtKB-EC"/>
</dbReference>
<feature type="binding site" evidence="9">
    <location>
        <position position="101"/>
    </location>
    <ligand>
        <name>L-glutamine</name>
        <dbReference type="ChEBI" id="CHEBI:58359"/>
    </ligand>
</feature>
<dbReference type="PIRSF" id="PIRSF001589">
    <property type="entry name" value="Asn_synthetase_glu-h"/>
    <property type="match status" value="1"/>
</dbReference>
<evidence type="ECO:0000259" key="11">
    <source>
        <dbReference type="PROSITE" id="PS51278"/>
    </source>
</evidence>
<dbReference type="OrthoDB" id="9763290at2"/>
<comment type="pathway">
    <text evidence="1">Amino-acid biosynthesis; L-asparagine biosynthesis; L-asparagine from L-aspartate (L-Gln route): step 1/1.</text>
</comment>
<dbReference type="PANTHER" id="PTHR43284:SF1">
    <property type="entry name" value="ASPARAGINE SYNTHETASE"/>
    <property type="match status" value="1"/>
</dbReference>
<dbReference type="Pfam" id="PF00733">
    <property type="entry name" value="Asn_synthase"/>
    <property type="match status" value="1"/>
</dbReference>
<dbReference type="CDD" id="cd01991">
    <property type="entry name" value="Asn_synthase_B_C"/>
    <property type="match status" value="1"/>
</dbReference>
<dbReference type="PROSITE" id="PS51278">
    <property type="entry name" value="GATASE_TYPE_2"/>
    <property type="match status" value="1"/>
</dbReference>
<dbReference type="InterPro" id="IPR014729">
    <property type="entry name" value="Rossmann-like_a/b/a_fold"/>
</dbReference>
<dbReference type="GO" id="GO:0005524">
    <property type="term" value="F:ATP binding"/>
    <property type="evidence" value="ECO:0007669"/>
    <property type="project" value="UniProtKB-KW"/>
</dbReference>
<evidence type="ECO:0000256" key="8">
    <source>
        <dbReference type="PIRSR" id="PIRSR001589-1"/>
    </source>
</evidence>
<dbReference type="KEGG" id="ruf:TH63_02815"/>